<organism evidence="1 2">
    <name type="scientific">Rotaria magnacalcarata</name>
    <dbReference type="NCBI Taxonomy" id="392030"/>
    <lineage>
        <taxon>Eukaryota</taxon>
        <taxon>Metazoa</taxon>
        <taxon>Spiralia</taxon>
        <taxon>Gnathifera</taxon>
        <taxon>Rotifera</taxon>
        <taxon>Eurotatoria</taxon>
        <taxon>Bdelloidea</taxon>
        <taxon>Philodinida</taxon>
        <taxon>Philodinidae</taxon>
        <taxon>Rotaria</taxon>
    </lineage>
</organism>
<gene>
    <name evidence="1" type="ORF">SMN809_LOCUS73622</name>
</gene>
<dbReference type="EMBL" id="CAJOBI010328270">
    <property type="protein sequence ID" value="CAF5194902.1"/>
    <property type="molecule type" value="Genomic_DNA"/>
</dbReference>
<protein>
    <submittedName>
        <fullName evidence="1">Uncharacterized protein</fullName>
    </submittedName>
</protein>
<dbReference type="AlphaFoldDB" id="A0A8S3I9G9"/>
<dbReference type="Proteomes" id="UP000676336">
    <property type="component" value="Unassembled WGS sequence"/>
</dbReference>
<evidence type="ECO:0000313" key="1">
    <source>
        <dbReference type="EMBL" id="CAF5194902.1"/>
    </source>
</evidence>
<reference evidence="1" key="1">
    <citation type="submission" date="2021-02" db="EMBL/GenBank/DDBJ databases">
        <authorList>
            <person name="Nowell W R."/>
        </authorList>
    </citation>
    <scope>NUCLEOTIDE SEQUENCE</scope>
</reference>
<accession>A0A8S3I9G9</accession>
<evidence type="ECO:0000313" key="2">
    <source>
        <dbReference type="Proteomes" id="UP000676336"/>
    </source>
</evidence>
<proteinExistence type="predicted"/>
<sequence>ENEIHLNLLGIELVSTSVEVPNENEVNRTFIQVDSSSDGTVSLDQIKYQYVPKVKCDLQVDISDTETSAASTTRDDDISIEDLMAKMKEM</sequence>
<comment type="caution">
    <text evidence="1">The sequence shown here is derived from an EMBL/GenBank/DDBJ whole genome shotgun (WGS) entry which is preliminary data.</text>
</comment>
<name>A0A8S3I9G9_9BILA</name>
<feature type="non-terminal residue" evidence="1">
    <location>
        <position position="1"/>
    </location>
</feature>